<evidence type="ECO:0000313" key="2">
    <source>
        <dbReference type="Proteomes" id="UP000784294"/>
    </source>
</evidence>
<dbReference type="AlphaFoldDB" id="A0A3S5B6H2"/>
<keyword evidence="2" id="KW-1185">Reference proteome</keyword>
<sequence length="78" mass="8733">MRLSRPLLLFSAHLEPDRARIVHAPLPAEWVQVEAGARRRGSGLAPIYRGSGPVHCLLWPLPFQMVLTKLCCLSSYLL</sequence>
<evidence type="ECO:0000313" key="1">
    <source>
        <dbReference type="EMBL" id="VEL35127.1"/>
    </source>
</evidence>
<protein>
    <submittedName>
        <fullName evidence="1">Uncharacterized protein</fullName>
    </submittedName>
</protein>
<dbReference type="EMBL" id="CAAALY010249147">
    <property type="protein sequence ID" value="VEL35127.1"/>
    <property type="molecule type" value="Genomic_DNA"/>
</dbReference>
<dbReference type="Proteomes" id="UP000784294">
    <property type="component" value="Unassembled WGS sequence"/>
</dbReference>
<name>A0A3S5B6H2_9PLAT</name>
<gene>
    <name evidence="1" type="ORF">PXEA_LOCUS28567</name>
</gene>
<accession>A0A3S5B6H2</accession>
<reference evidence="1" key="1">
    <citation type="submission" date="2018-11" db="EMBL/GenBank/DDBJ databases">
        <authorList>
            <consortium name="Pathogen Informatics"/>
        </authorList>
    </citation>
    <scope>NUCLEOTIDE SEQUENCE</scope>
</reference>
<proteinExistence type="predicted"/>
<comment type="caution">
    <text evidence="1">The sequence shown here is derived from an EMBL/GenBank/DDBJ whole genome shotgun (WGS) entry which is preliminary data.</text>
</comment>
<organism evidence="1 2">
    <name type="scientific">Protopolystoma xenopodis</name>
    <dbReference type="NCBI Taxonomy" id="117903"/>
    <lineage>
        <taxon>Eukaryota</taxon>
        <taxon>Metazoa</taxon>
        <taxon>Spiralia</taxon>
        <taxon>Lophotrochozoa</taxon>
        <taxon>Platyhelminthes</taxon>
        <taxon>Monogenea</taxon>
        <taxon>Polyopisthocotylea</taxon>
        <taxon>Polystomatidea</taxon>
        <taxon>Polystomatidae</taxon>
        <taxon>Protopolystoma</taxon>
    </lineage>
</organism>